<evidence type="ECO:0000256" key="9">
    <source>
        <dbReference type="ARBA" id="ARBA00023136"/>
    </source>
</evidence>
<feature type="transmembrane region" description="Helical" evidence="13">
    <location>
        <begin position="128"/>
        <end position="149"/>
    </location>
</feature>
<dbReference type="RefSeq" id="WP_163677822.1">
    <property type="nucleotide sequence ID" value="NZ_AP022582.1"/>
</dbReference>
<evidence type="ECO:0000256" key="6">
    <source>
        <dbReference type="ARBA" id="ARBA00022692"/>
    </source>
</evidence>
<dbReference type="GO" id="GO:0016020">
    <property type="term" value="C:membrane"/>
    <property type="evidence" value="ECO:0007669"/>
    <property type="project" value="UniProtKB-SubCell"/>
</dbReference>
<comment type="pathway">
    <text evidence="2">Lipid metabolism; phospholipid metabolism.</text>
</comment>
<dbReference type="Pfam" id="PF01066">
    <property type="entry name" value="CDP-OH_P_transf"/>
    <property type="match status" value="1"/>
</dbReference>
<keyword evidence="9 13" id="KW-0472">Membrane</keyword>
<evidence type="ECO:0000256" key="7">
    <source>
        <dbReference type="ARBA" id="ARBA00022989"/>
    </source>
</evidence>
<organism evidence="14 15">
    <name type="scientific">Mycobacterium seoulense</name>
    <dbReference type="NCBI Taxonomy" id="386911"/>
    <lineage>
        <taxon>Bacteria</taxon>
        <taxon>Bacillati</taxon>
        <taxon>Actinomycetota</taxon>
        <taxon>Actinomycetes</taxon>
        <taxon>Mycobacteriales</taxon>
        <taxon>Mycobacteriaceae</taxon>
        <taxon>Mycobacterium</taxon>
    </lineage>
</organism>
<name>A0A7I7NW51_9MYCO</name>
<dbReference type="InterPro" id="IPR000462">
    <property type="entry name" value="CDP-OH_P_trans"/>
</dbReference>
<dbReference type="EMBL" id="AP022582">
    <property type="protein sequence ID" value="BBY00906.1"/>
    <property type="molecule type" value="Genomic_DNA"/>
</dbReference>
<evidence type="ECO:0000256" key="3">
    <source>
        <dbReference type="ARBA" id="ARBA00010441"/>
    </source>
</evidence>
<evidence type="ECO:0000313" key="15">
    <source>
        <dbReference type="Proteomes" id="UP000466632"/>
    </source>
</evidence>
<dbReference type="AlphaFoldDB" id="A0A7I7NW51"/>
<dbReference type="InterPro" id="IPR043130">
    <property type="entry name" value="CDP-OH_PTrfase_TM_dom"/>
</dbReference>
<keyword evidence="4" id="KW-0444">Lipid biosynthesis</keyword>
<dbReference type="PROSITE" id="PS00379">
    <property type="entry name" value="CDP_ALCOHOL_P_TRANSF"/>
    <property type="match status" value="1"/>
</dbReference>
<evidence type="ECO:0000256" key="5">
    <source>
        <dbReference type="ARBA" id="ARBA00022679"/>
    </source>
</evidence>
<evidence type="ECO:0000256" key="4">
    <source>
        <dbReference type="ARBA" id="ARBA00022516"/>
    </source>
</evidence>
<dbReference type="InterPro" id="IPR050324">
    <property type="entry name" value="CDP-alcohol_PTase-I"/>
</dbReference>
<keyword evidence="8" id="KW-0443">Lipid metabolism</keyword>
<evidence type="ECO:0000256" key="1">
    <source>
        <dbReference type="ARBA" id="ARBA00004141"/>
    </source>
</evidence>
<accession>A0A7I7NW51</accession>
<evidence type="ECO:0000256" key="8">
    <source>
        <dbReference type="ARBA" id="ARBA00023098"/>
    </source>
</evidence>
<sequence>MEPALPPNRVLTVPNALSALRLVLIAVFAYALLGAHANGWAVGILMFSGASDWADGKIARLLNQSSRLGVLLDPAVDRLYMVCVPVVMALSGIVPWWFVAVLLARDGVLAATLPLLWSRGLSALPVTYIGKAATFALMSGFPLVLLGTWDALWSRVVGACGWAFLIWGMYAYLWSFALYVVQLTLVVRRMPRLDHGARRPPTPKAVERG</sequence>
<dbReference type="PANTHER" id="PTHR14269:SF62">
    <property type="entry name" value="CDP-DIACYLGLYCEROL--GLYCEROL-3-PHOSPHATE 3-PHOSPHATIDYLTRANSFERASE 1, CHLOROPLASTIC"/>
    <property type="match status" value="1"/>
</dbReference>
<evidence type="ECO:0000256" key="2">
    <source>
        <dbReference type="ARBA" id="ARBA00005074"/>
    </source>
</evidence>
<dbReference type="KEGG" id="mseo:MSEO_14050"/>
<reference evidence="14 15" key="1">
    <citation type="journal article" date="2019" name="Emerg. Microbes Infect.">
        <title>Comprehensive subspecies identification of 175 nontuberculous mycobacteria species based on 7547 genomic profiles.</title>
        <authorList>
            <person name="Matsumoto Y."/>
            <person name="Kinjo T."/>
            <person name="Motooka D."/>
            <person name="Nabeya D."/>
            <person name="Jung N."/>
            <person name="Uechi K."/>
            <person name="Horii T."/>
            <person name="Iida T."/>
            <person name="Fujita J."/>
            <person name="Nakamura S."/>
        </authorList>
    </citation>
    <scope>NUCLEOTIDE SEQUENCE [LARGE SCALE GENOMIC DNA]</scope>
    <source>
        <strain evidence="14 15">JCM 16018</strain>
    </source>
</reference>
<dbReference type="Proteomes" id="UP000466632">
    <property type="component" value="Chromosome"/>
</dbReference>
<proteinExistence type="inferred from homology"/>
<dbReference type="PIRSF" id="PIRSF000847">
    <property type="entry name" value="Phos_ph_gly_syn"/>
    <property type="match status" value="1"/>
</dbReference>
<keyword evidence="6 13" id="KW-0812">Transmembrane</keyword>
<dbReference type="UniPathway" id="UPA00085"/>
<protein>
    <submittedName>
        <fullName evidence="14">CDP-diacylglycerol--glycerol-3-phosphate 3-phosphatidyltransferase</fullName>
    </submittedName>
</protein>
<keyword evidence="11" id="KW-1208">Phospholipid metabolism</keyword>
<evidence type="ECO:0000256" key="12">
    <source>
        <dbReference type="RuleBase" id="RU003750"/>
    </source>
</evidence>
<evidence type="ECO:0000256" key="10">
    <source>
        <dbReference type="ARBA" id="ARBA00023209"/>
    </source>
</evidence>
<feature type="transmembrane region" description="Helical" evidence="13">
    <location>
        <begin position="161"/>
        <end position="181"/>
    </location>
</feature>
<comment type="similarity">
    <text evidence="3 12">Belongs to the CDP-alcohol phosphatidyltransferase class-I family.</text>
</comment>
<dbReference type="InterPro" id="IPR048254">
    <property type="entry name" value="CDP_ALCOHOL_P_TRANSF_CS"/>
</dbReference>
<comment type="subcellular location">
    <subcellularLocation>
        <location evidence="1">Membrane</location>
        <topology evidence="1">Multi-pass membrane protein</topology>
    </subcellularLocation>
</comment>
<dbReference type="PANTHER" id="PTHR14269">
    <property type="entry name" value="CDP-DIACYLGLYCEROL--GLYCEROL-3-PHOSPHATE 3-PHOSPHATIDYLTRANSFERASE-RELATED"/>
    <property type="match status" value="1"/>
</dbReference>
<evidence type="ECO:0000313" key="14">
    <source>
        <dbReference type="EMBL" id="BBY00906.1"/>
    </source>
</evidence>
<gene>
    <name evidence="14" type="primary">pgsA2</name>
    <name evidence="14" type="ORF">MSEO_14050</name>
</gene>
<dbReference type="GO" id="GO:0008444">
    <property type="term" value="F:CDP-diacylglycerol-glycerol-3-phosphate 3-phosphatidyltransferase activity"/>
    <property type="evidence" value="ECO:0007669"/>
    <property type="project" value="InterPro"/>
</dbReference>
<dbReference type="InterPro" id="IPR004570">
    <property type="entry name" value="Phosphatidylglycerol_P_synth"/>
</dbReference>
<dbReference type="Gene3D" id="1.20.120.1760">
    <property type="match status" value="1"/>
</dbReference>
<keyword evidence="7 13" id="KW-1133">Transmembrane helix</keyword>
<feature type="transmembrane region" description="Helical" evidence="13">
    <location>
        <begin position="20"/>
        <end position="47"/>
    </location>
</feature>
<dbReference type="GO" id="GO:0046474">
    <property type="term" value="P:glycerophospholipid biosynthetic process"/>
    <property type="evidence" value="ECO:0007669"/>
    <property type="project" value="TreeGrafter"/>
</dbReference>
<keyword evidence="5 12" id="KW-0808">Transferase</keyword>
<evidence type="ECO:0000256" key="13">
    <source>
        <dbReference type="SAM" id="Phobius"/>
    </source>
</evidence>
<evidence type="ECO:0000256" key="11">
    <source>
        <dbReference type="ARBA" id="ARBA00023264"/>
    </source>
</evidence>
<keyword evidence="15" id="KW-1185">Reference proteome</keyword>
<keyword evidence="10" id="KW-0594">Phospholipid biosynthesis</keyword>